<dbReference type="KEGG" id="ehx:EMIHUDRAFT_209573"/>
<reference evidence="3" key="1">
    <citation type="journal article" date="2013" name="Nature">
        <title>Pan genome of the phytoplankton Emiliania underpins its global distribution.</title>
        <authorList>
            <person name="Read B.A."/>
            <person name="Kegel J."/>
            <person name="Klute M.J."/>
            <person name="Kuo A."/>
            <person name="Lefebvre S.C."/>
            <person name="Maumus F."/>
            <person name="Mayer C."/>
            <person name="Miller J."/>
            <person name="Monier A."/>
            <person name="Salamov A."/>
            <person name="Young J."/>
            <person name="Aguilar M."/>
            <person name="Claverie J.M."/>
            <person name="Frickenhaus S."/>
            <person name="Gonzalez K."/>
            <person name="Herman E.K."/>
            <person name="Lin Y.C."/>
            <person name="Napier J."/>
            <person name="Ogata H."/>
            <person name="Sarno A.F."/>
            <person name="Shmutz J."/>
            <person name="Schroeder D."/>
            <person name="de Vargas C."/>
            <person name="Verret F."/>
            <person name="von Dassow P."/>
            <person name="Valentin K."/>
            <person name="Van de Peer Y."/>
            <person name="Wheeler G."/>
            <person name="Dacks J.B."/>
            <person name="Delwiche C.F."/>
            <person name="Dyhrman S.T."/>
            <person name="Glockner G."/>
            <person name="John U."/>
            <person name="Richards T."/>
            <person name="Worden A.Z."/>
            <person name="Zhang X."/>
            <person name="Grigoriev I.V."/>
            <person name="Allen A.E."/>
            <person name="Bidle K."/>
            <person name="Borodovsky M."/>
            <person name="Bowler C."/>
            <person name="Brownlee C."/>
            <person name="Cock J.M."/>
            <person name="Elias M."/>
            <person name="Gladyshev V.N."/>
            <person name="Groth M."/>
            <person name="Guda C."/>
            <person name="Hadaegh A."/>
            <person name="Iglesias-Rodriguez M.D."/>
            <person name="Jenkins J."/>
            <person name="Jones B.M."/>
            <person name="Lawson T."/>
            <person name="Leese F."/>
            <person name="Lindquist E."/>
            <person name="Lobanov A."/>
            <person name="Lomsadze A."/>
            <person name="Malik S.B."/>
            <person name="Marsh M.E."/>
            <person name="Mackinder L."/>
            <person name="Mock T."/>
            <person name="Mueller-Roeber B."/>
            <person name="Pagarete A."/>
            <person name="Parker M."/>
            <person name="Probert I."/>
            <person name="Quesneville H."/>
            <person name="Raines C."/>
            <person name="Rensing S.A."/>
            <person name="Riano-Pachon D.M."/>
            <person name="Richier S."/>
            <person name="Rokitta S."/>
            <person name="Shiraiwa Y."/>
            <person name="Soanes D.M."/>
            <person name="van der Giezen M."/>
            <person name="Wahlund T.M."/>
            <person name="Williams B."/>
            <person name="Wilson W."/>
            <person name="Wolfe G."/>
            <person name="Wurch L.L."/>
        </authorList>
    </citation>
    <scope>NUCLEOTIDE SEQUENCE</scope>
</reference>
<accession>A0A0D3J5Y3</accession>
<dbReference type="PaxDb" id="2903-EOD18918"/>
<reference evidence="2" key="2">
    <citation type="submission" date="2024-10" db="UniProtKB">
        <authorList>
            <consortium name="EnsemblProtists"/>
        </authorList>
    </citation>
    <scope>IDENTIFICATION</scope>
</reference>
<feature type="region of interest" description="Disordered" evidence="1">
    <location>
        <begin position="110"/>
        <end position="134"/>
    </location>
</feature>
<dbReference type="EnsemblProtists" id="EOD18918">
    <property type="protein sequence ID" value="EOD18918"/>
    <property type="gene ID" value="EMIHUDRAFT_209573"/>
</dbReference>
<proteinExistence type="predicted"/>
<dbReference type="Proteomes" id="UP000013827">
    <property type="component" value="Unassembled WGS sequence"/>
</dbReference>
<evidence type="ECO:0000313" key="3">
    <source>
        <dbReference type="Proteomes" id="UP000013827"/>
    </source>
</evidence>
<dbReference type="RefSeq" id="XP_005771347.1">
    <property type="nucleotide sequence ID" value="XM_005771290.1"/>
</dbReference>
<feature type="region of interest" description="Disordered" evidence="1">
    <location>
        <begin position="1"/>
        <end position="88"/>
    </location>
</feature>
<sequence length="134" mass="13641">MESGLDEDGLHSPPLGGYTATGAPPNTPHGAQGSSTTPSGLPHDSGLGPQYGMLGATMPNAYAAYQPGSAPPGYPMPHNASGAGTQSAQWAMVATAPLQQLLRLYAKDLSSGDISAPTRSPEGVPASREDKKER</sequence>
<dbReference type="HOGENOM" id="CLU_1900171_0_0_1"/>
<organism evidence="2 3">
    <name type="scientific">Emiliania huxleyi (strain CCMP1516)</name>
    <dbReference type="NCBI Taxonomy" id="280463"/>
    <lineage>
        <taxon>Eukaryota</taxon>
        <taxon>Haptista</taxon>
        <taxon>Haptophyta</taxon>
        <taxon>Prymnesiophyceae</taxon>
        <taxon>Isochrysidales</taxon>
        <taxon>Noelaerhabdaceae</taxon>
        <taxon>Emiliania</taxon>
    </lineage>
</organism>
<keyword evidence="3" id="KW-1185">Reference proteome</keyword>
<dbReference type="GeneID" id="17264465"/>
<dbReference type="AlphaFoldDB" id="A0A0D3J5Y3"/>
<protein>
    <submittedName>
        <fullName evidence="2">Uncharacterized protein</fullName>
    </submittedName>
</protein>
<name>A0A0D3J5Y3_EMIH1</name>
<evidence type="ECO:0000256" key="1">
    <source>
        <dbReference type="SAM" id="MobiDB-lite"/>
    </source>
</evidence>
<evidence type="ECO:0000313" key="2">
    <source>
        <dbReference type="EnsemblProtists" id="EOD18918"/>
    </source>
</evidence>